<feature type="compositionally biased region" description="Basic and acidic residues" evidence="4">
    <location>
        <begin position="707"/>
        <end position="720"/>
    </location>
</feature>
<dbReference type="GO" id="GO:0008658">
    <property type="term" value="F:penicillin binding"/>
    <property type="evidence" value="ECO:0007669"/>
    <property type="project" value="InterPro"/>
</dbReference>
<evidence type="ECO:0000256" key="2">
    <source>
        <dbReference type="ARBA" id="ARBA00007171"/>
    </source>
</evidence>
<evidence type="ECO:0000313" key="7">
    <source>
        <dbReference type="EMBL" id="SOY31910.1"/>
    </source>
</evidence>
<dbReference type="GO" id="GO:0071555">
    <property type="term" value="P:cell wall organization"/>
    <property type="evidence" value="ECO:0007669"/>
    <property type="project" value="TreeGrafter"/>
</dbReference>
<reference evidence="7 8" key="1">
    <citation type="submission" date="2018-01" db="EMBL/GenBank/DDBJ databases">
        <authorList>
            <person name="Gaut B.S."/>
            <person name="Morton B.R."/>
            <person name="Clegg M.T."/>
            <person name="Duvall M.R."/>
        </authorList>
    </citation>
    <scope>NUCLEOTIDE SEQUENCE [LARGE SCALE GENOMIC DNA]</scope>
    <source>
        <strain evidence="7">GP69</strain>
    </source>
</reference>
<organism evidence="7 8">
    <name type="scientific">Acetatifactor muris</name>
    <dbReference type="NCBI Taxonomy" id="879566"/>
    <lineage>
        <taxon>Bacteria</taxon>
        <taxon>Bacillati</taxon>
        <taxon>Bacillota</taxon>
        <taxon>Clostridia</taxon>
        <taxon>Lachnospirales</taxon>
        <taxon>Lachnospiraceae</taxon>
        <taxon>Acetatifactor</taxon>
    </lineage>
</organism>
<dbReference type="GO" id="GO:0005886">
    <property type="term" value="C:plasma membrane"/>
    <property type="evidence" value="ECO:0007669"/>
    <property type="project" value="TreeGrafter"/>
</dbReference>
<dbReference type="InterPro" id="IPR050515">
    <property type="entry name" value="Beta-lactam/transpept"/>
</dbReference>
<dbReference type="InterPro" id="IPR001460">
    <property type="entry name" value="PCN-bd_Tpept"/>
</dbReference>
<dbReference type="Pfam" id="PF00905">
    <property type="entry name" value="Transpeptidase"/>
    <property type="match status" value="1"/>
</dbReference>
<sequence length="745" mass="82639">MKVANSMKFSIKMQKKLVVLYVLILLAFAVLSGRMIWIIRENNTKYQKQVLAQQGYTSTVIPYRRGNIVDAKGTRLATSEKVYNLIIDAKVMTAKVKDKEVYLEPTLAALGEHFELDMQKIREYVTTHKTSSWYVALKQLTYEQISGFQEAQLAEDSQIRGVWFEEEYKRIYPYGSLAADAIGFSDRDNVGRYGLEEYYNDVLNGINGREYGYLNDDLALERTVKSAVDGYNIHSTIDANVQMIVEKHLKKFNEENKDVARAGNGAENVGCVMMWVNTGEVLAMASYPGYDLNDVRNPQCLLGSRMVEQITNAAGYFEIKKTDTVITEETLAAMDEEQLYLNLNYLWKNYCITDTYEPGSTAKPFTVAAALEEGAITPETSLECVGELEIGGYHIKCHGGVCGWLSLEQAVAKSCNVSMMKIAQILGNEAFCKFQQIFNFGLKTNIDLAGEARTESLIYKPDRMGPTDLATNSFGQNFNVTMIEMISAFCSLVNGGYYYEPHMVNKITNASGATVQNIEPRVLKQTVSESTSELIRQYCKAVVDYGTGKTAKPPGYSIGGKTGTAETIDPNTHKRSDTEYVVSFIGCVPAEDPQIAIYVVVDRLNADKQDNARVATKLVRSILMEALPYLNIFMTEELTEEEIAELNALQLEITSQYTQTPEGDALEGENEPEGGDPNGTVPGDNTGNNGDGASQPPWMNYPVDPETGYRVDPETGRRYDAQTGIPVEGGESVPNVDIPVNPSLP</sequence>
<dbReference type="PANTHER" id="PTHR30627:SF1">
    <property type="entry name" value="PEPTIDOGLYCAN D,D-TRANSPEPTIDASE FTSI"/>
    <property type="match status" value="1"/>
</dbReference>
<dbReference type="EMBL" id="OFSM01000034">
    <property type="protein sequence ID" value="SOY31910.1"/>
    <property type="molecule type" value="Genomic_DNA"/>
</dbReference>
<dbReference type="InterPro" id="IPR005311">
    <property type="entry name" value="PBP_dimer"/>
</dbReference>
<comment type="subcellular location">
    <subcellularLocation>
        <location evidence="1">Membrane</location>
    </subcellularLocation>
</comment>
<dbReference type="Gene3D" id="3.90.1310.10">
    <property type="entry name" value="Penicillin-binding protein 2a (Domain 2)"/>
    <property type="match status" value="1"/>
</dbReference>
<accession>A0A2K4ZN86</accession>
<dbReference type="Gene3D" id="3.40.710.10">
    <property type="entry name" value="DD-peptidase/beta-lactamase superfamily"/>
    <property type="match status" value="1"/>
</dbReference>
<dbReference type="SUPFAM" id="SSF56519">
    <property type="entry name" value="Penicillin binding protein dimerisation domain"/>
    <property type="match status" value="1"/>
</dbReference>
<dbReference type="AlphaFoldDB" id="A0A2K4ZN86"/>
<dbReference type="SUPFAM" id="SSF56601">
    <property type="entry name" value="beta-lactamase/transpeptidase-like"/>
    <property type="match status" value="1"/>
</dbReference>
<dbReference type="InterPro" id="IPR036138">
    <property type="entry name" value="PBP_dimer_sf"/>
</dbReference>
<dbReference type="Pfam" id="PF03717">
    <property type="entry name" value="PBP_dimer"/>
    <property type="match status" value="1"/>
</dbReference>
<dbReference type="Proteomes" id="UP000236311">
    <property type="component" value="Unassembled WGS sequence"/>
</dbReference>
<dbReference type="InterPro" id="IPR012338">
    <property type="entry name" value="Beta-lactam/transpept-like"/>
</dbReference>
<comment type="similarity">
    <text evidence="2">Belongs to the transpeptidase family.</text>
</comment>
<dbReference type="RefSeq" id="WP_242982589.1">
    <property type="nucleotide sequence ID" value="NZ_CANRXC010000010.1"/>
</dbReference>
<proteinExistence type="inferred from homology"/>
<gene>
    <name evidence="7" type="primary">spoVD_1</name>
    <name evidence="7" type="ORF">AMURIS_04659</name>
</gene>
<feature type="domain" description="Penicillin-binding protein dimerisation" evidence="6">
    <location>
        <begin position="62"/>
        <end position="215"/>
    </location>
</feature>
<evidence type="ECO:0000259" key="6">
    <source>
        <dbReference type="Pfam" id="PF03717"/>
    </source>
</evidence>
<feature type="domain" description="Penicillin-binding protein transpeptidase" evidence="5">
    <location>
        <begin position="270"/>
        <end position="623"/>
    </location>
</feature>
<name>A0A2K4ZN86_9FIRM</name>
<evidence type="ECO:0000256" key="3">
    <source>
        <dbReference type="ARBA" id="ARBA00023136"/>
    </source>
</evidence>
<dbReference type="PANTHER" id="PTHR30627">
    <property type="entry name" value="PEPTIDOGLYCAN D,D-TRANSPEPTIDASE"/>
    <property type="match status" value="1"/>
</dbReference>
<keyword evidence="8" id="KW-1185">Reference proteome</keyword>
<feature type="compositionally biased region" description="Acidic residues" evidence="4">
    <location>
        <begin position="664"/>
        <end position="674"/>
    </location>
</feature>
<evidence type="ECO:0000259" key="5">
    <source>
        <dbReference type="Pfam" id="PF00905"/>
    </source>
</evidence>
<protein>
    <submittedName>
        <fullName evidence="7">Stage V sporulation protein D</fullName>
    </submittedName>
</protein>
<keyword evidence="3" id="KW-0472">Membrane</keyword>
<evidence type="ECO:0000256" key="1">
    <source>
        <dbReference type="ARBA" id="ARBA00004370"/>
    </source>
</evidence>
<evidence type="ECO:0000256" key="4">
    <source>
        <dbReference type="SAM" id="MobiDB-lite"/>
    </source>
</evidence>
<evidence type="ECO:0000313" key="8">
    <source>
        <dbReference type="Proteomes" id="UP000236311"/>
    </source>
</evidence>
<feature type="compositionally biased region" description="Polar residues" evidence="4">
    <location>
        <begin position="683"/>
        <end position="692"/>
    </location>
</feature>
<feature type="region of interest" description="Disordered" evidence="4">
    <location>
        <begin position="661"/>
        <end position="745"/>
    </location>
</feature>